<feature type="domain" description="O-antigen ligase-related" evidence="6">
    <location>
        <begin position="176"/>
        <end position="297"/>
    </location>
</feature>
<feature type="transmembrane region" description="Helical" evidence="5">
    <location>
        <begin position="30"/>
        <end position="46"/>
    </location>
</feature>
<feature type="transmembrane region" description="Helical" evidence="5">
    <location>
        <begin position="78"/>
        <end position="98"/>
    </location>
</feature>
<keyword evidence="3 5" id="KW-1133">Transmembrane helix</keyword>
<evidence type="ECO:0000313" key="8">
    <source>
        <dbReference type="Proteomes" id="UP000176778"/>
    </source>
</evidence>
<dbReference type="Pfam" id="PF04932">
    <property type="entry name" value="Wzy_C"/>
    <property type="match status" value="1"/>
</dbReference>
<feature type="transmembrane region" description="Helical" evidence="5">
    <location>
        <begin position="55"/>
        <end position="72"/>
    </location>
</feature>
<dbReference type="PANTHER" id="PTHR37422:SF13">
    <property type="entry name" value="LIPOPOLYSACCHARIDE BIOSYNTHESIS PROTEIN PA4999-RELATED"/>
    <property type="match status" value="1"/>
</dbReference>
<evidence type="ECO:0000256" key="3">
    <source>
        <dbReference type="ARBA" id="ARBA00022989"/>
    </source>
</evidence>
<feature type="transmembrane region" description="Helical" evidence="5">
    <location>
        <begin position="145"/>
        <end position="164"/>
    </location>
</feature>
<dbReference type="InterPro" id="IPR007016">
    <property type="entry name" value="O-antigen_ligase-rel_domated"/>
</dbReference>
<evidence type="ECO:0000313" key="7">
    <source>
        <dbReference type="EMBL" id="OGM09893.1"/>
    </source>
</evidence>
<feature type="transmembrane region" description="Helical" evidence="5">
    <location>
        <begin position="105"/>
        <end position="125"/>
    </location>
</feature>
<dbReference type="Proteomes" id="UP000176778">
    <property type="component" value="Unassembled WGS sequence"/>
</dbReference>
<keyword evidence="4 5" id="KW-0472">Membrane</keyword>
<dbReference type="AlphaFoldDB" id="A0A1F7X4S8"/>
<organism evidence="7 8">
    <name type="scientific">Candidatus Woesebacteria bacterium RBG_13_46_13</name>
    <dbReference type="NCBI Taxonomy" id="1802479"/>
    <lineage>
        <taxon>Bacteria</taxon>
        <taxon>Candidatus Woeseibacteriota</taxon>
    </lineage>
</organism>
<feature type="transmembrane region" description="Helical" evidence="5">
    <location>
        <begin position="213"/>
        <end position="229"/>
    </location>
</feature>
<evidence type="ECO:0000256" key="1">
    <source>
        <dbReference type="ARBA" id="ARBA00004141"/>
    </source>
</evidence>
<dbReference type="EMBL" id="MGFR01000002">
    <property type="protein sequence ID" value="OGM09893.1"/>
    <property type="molecule type" value="Genomic_DNA"/>
</dbReference>
<comment type="caution">
    <text evidence="7">The sequence shown here is derived from an EMBL/GenBank/DDBJ whole genome shotgun (WGS) entry which is preliminary data.</text>
</comment>
<keyword evidence="2 5" id="KW-0812">Transmembrane</keyword>
<accession>A0A1F7X4S8</accession>
<dbReference type="STRING" id="1802479.A2Y68_00500"/>
<feature type="transmembrane region" description="Helical" evidence="5">
    <location>
        <begin position="7"/>
        <end position="24"/>
    </location>
</feature>
<evidence type="ECO:0000256" key="2">
    <source>
        <dbReference type="ARBA" id="ARBA00022692"/>
    </source>
</evidence>
<evidence type="ECO:0000259" key="6">
    <source>
        <dbReference type="Pfam" id="PF04932"/>
    </source>
</evidence>
<evidence type="ECO:0000256" key="4">
    <source>
        <dbReference type="ARBA" id="ARBA00023136"/>
    </source>
</evidence>
<name>A0A1F7X4S8_9BACT</name>
<sequence length="358" mass="40311">MKIVRHFAIIFTTIILFLGGIGYNLLPVEIIAVLISCYLCLLAAVGNKRFLLPKGFGVFVLFLAALVAHSYWEEKILVTNYFIMYLAGGLFWIAFYNLRSYFEKYYGLMIVLLAIAFGFLFFLFAKGGDIGTWSLFLTSSTYKNHNHIGDIWALTLAVIFYTSLNKAKLWHFLLGLVGVYLMAISLSRSAYAALFAGVIFVAFRKGWIKKARYVSLATLTVCAALLVYAGTQKTTLFARPYYIQAVVGFLRNPLGVGMGNFSIISADPINHLLGFKDFAGFTHNIVLEVLVGLGIFSLPFIIWFFLVCRSVWQKSKTRLFSSMIFVVLSVNLLLDSTYNIPTMLWLWFMSIGLAQAEE</sequence>
<gene>
    <name evidence="7" type="ORF">A2Y68_00500</name>
</gene>
<evidence type="ECO:0000256" key="5">
    <source>
        <dbReference type="SAM" id="Phobius"/>
    </source>
</evidence>
<comment type="subcellular location">
    <subcellularLocation>
        <location evidence="1">Membrane</location>
        <topology evidence="1">Multi-pass membrane protein</topology>
    </subcellularLocation>
</comment>
<feature type="transmembrane region" description="Helical" evidence="5">
    <location>
        <begin position="319"/>
        <end position="340"/>
    </location>
</feature>
<reference evidence="7 8" key="1">
    <citation type="journal article" date="2016" name="Nat. Commun.">
        <title>Thousands of microbial genomes shed light on interconnected biogeochemical processes in an aquifer system.</title>
        <authorList>
            <person name="Anantharaman K."/>
            <person name="Brown C.T."/>
            <person name="Hug L.A."/>
            <person name="Sharon I."/>
            <person name="Castelle C.J."/>
            <person name="Probst A.J."/>
            <person name="Thomas B.C."/>
            <person name="Singh A."/>
            <person name="Wilkins M.J."/>
            <person name="Karaoz U."/>
            <person name="Brodie E.L."/>
            <person name="Williams K.H."/>
            <person name="Hubbard S.S."/>
            <person name="Banfield J.F."/>
        </authorList>
    </citation>
    <scope>NUCLEOTIDE SEQUENCE [LARGE SCALE GENOMIC DNA]</scope>
</reference>
<feature type="transmembrane region" description="Helical" evidence="5">
    <location>
        <begin position="285"/>
        <end position="307"/>
    </location>
</feature>
<protein>
    <recommendedName>
        <fullName evidence="6">O-antigen ligase-related domain-containing protein</fullName>
    </recommendedName>
</protein>
<dbReference type="GO" id="GO:0016020">
    <property type="term" value="C:membrane"/>
    <property type="evidence" value="ECO:0007669"/>
    <property type="project" value="UniProtKB-SubCell"/>
</dbReference>
<dbReference type="PANTHER" id="PTHR37422">
    <property type="entry name" value="TEICHURONIC ACID BIOSYNTHESIS PROTEIN TUAE"/>
    <property type="match status" value="1"/>
</dbReference>
<dbReference type="InterPro" id="IPR051533">
    <property type="entry name" value="WaaL-like"/>
</dbReference>
<proteinExistence type="predicted"/>